<dbReference type="EMBL" id="CP003600">
    <property type="protein sequence ID" value="AFY96494.1"/>
    <property type="molecule type" value="Genomic_DNA"/>
</dbReference>
<evidence type="ECO:0000313" key="2">
    <source>
        <dbReference type="Proteomes" id="UP000010366"/>
    </source>
</evidence>
<accession>K9UQI1</accession>
<sequence length="232" mass="25674">MAQVITSTRMLNLRKVCWGMLGVIAIGAFEPVVWAAIPEIEPVVSFRSNLLAADPSFADILKGNSIPTSIKLRELTPEWRAMSTNGQLEIGNFQAFVSLFGGGAFANNYYTKGQTVTIGSETYIVAYSILSLAERVAPDLTLNLSLLNLKTIGSMSNIRAFDTIAETKVLEKQLASLQITNLFGGNKTEEKPVEAPVVQPAEVKPPTTVRKKRRTIRKPRRRQIRRTINRNN</sequence>
<dbReference type="Proteomes" id="UP000010366">
    <property type="component" value="Chromosome"/>
</dbReference>
<reference evidence="1 2" key="1">
    <citation type="submission" date="2012-05" db="EMBL/GenBank/DDBJ databases">
        <title>Finished chromosome of genome of Chamaesiphon sp. PCC 6605.</title>
        <authorList>
            <consortium name="US DOE Joint Genome Institute"/>
            <person name="Gugger M."/>
            <person name="Coursin T."/>
            <person name="Rippka R."/>
            <person name="Tandeau De Marsac N."/>
            <person name="Huntemann M."/>
            <person name="Wei C.-L."/>
            <person name="Han J."/>
            <person name="Detter J.C."/>
            <person name="Han C."/>
            <person name="Tapia R."/>
            <person name="Chen A."/>
            <person name="Kyrpides N."/>
            <person name="Mavromatis K."/>
            <person name="Markowitz V."/>
            <person name="Szeto E."/>
            <person name="Ivanova N."/>
            <person name="Pagani I."/>
            <person name="Pati A."/>
            <person name="Goodwin L."/>
            <person name="Nordberg H.P."/>
            <person name="Cantor M.N."/>
            <person name="Hua S.X."/>
            <person name="Woyke T."/>
            <person name="Kerfeld C.A."/>
        </authorList>
    </citation>
    <scope>NUCLEOTIDE SEQUENCE [LARGE SCALE GENOMIC DNA]</scope>
    <source>
        <strain evidence="2">ATCC 27169 / PCC 6605</strain>
    </source>
</reference>
<name>K9UQI1_CHAP6</name>
<proteinExistence type="predicted"/>
<gene>
    <name evidence="1" type="ORF">Cha6605_5623</name>
</gene>
<protein>
    <submittedName>
        <fullName evidence="1">Uncharacterized protein</fullName>
    </submittedName>
</protein>
<dbReference type="KEGG" id="cmp:Cha6605_5623"/>
<dbReference type="eggNOG" id="ENOG5033CPD">
    <property type="taxonomic scope" value="Bacteria"/>
</dbReference>
<dbReference type="HOGENOM" id="CLU_1193095_0_0_3"/>
<dbReference type="AlphaFoldDB" id="K9UQI1"/>
<keyword evidence="2" id="KW-1185">Reference proteome</keyword>
<evidence type="ECO:0000313" key="1">
    <source>
        <dbReference type="EMBL" id="AFY96494.1"/>
    </source>
</evidence>
<organism evidence="1 2">
    <name type="scientific">Chamaesiphon minutus (strain ATCC 27169 / PCC 6605)</name>
    <dbReference type="NCBI Taxonomy" id="1173020"/>
    <lineage>
        <taxon>Bacteria</taxon>
        <taxon>Bacillati</taxon>
        <taxon>Cyanobacteriota</taxon>
        <taxon>Cyanophyceae</taxon>
        <taxon>Gomontiellales</taxon>
        <taxon>Chamaesiphonaceae</taxon>
        <taxon>Chamaesiphon</taxon>
    </lineage>
</organism>